<gene>
    <name evidence="2" type="ORF">Nmn1133_07120</name>
</gene>
<dbReference type="AlphaFoldDB" id="A0AAJ4R969"/>
<feature type="domain" description="Metallo-beta-lactamase" evidence="1">
    <location>
        <begin position="3"/>
        <end position="272"/>
    </location>
</feature>
<comment type="caution">
    <text evidence="2">The sequence shown here is derived from an EMBL/GenBank/DDBJ whole genome shotgun (WGS) entry which is preliminary data.</text>
</comment>
<dbReference type="Proteomes" id="UP000270581">
    <property type="component" value="Unassembled WGS sequence"/>
</dbReference>
<protein>
    <submittedName>
        <fullName evidence="2">MBL fold metallo-hydrolase</fullName>
    </submittedName>
</protein>
<evidence type="ECO:0000313" key="2">
    <source>
        <dbReference type="EMBL" id="RNJ26462.1"/>
    </source>
</evidence>
<sequence>MNTPTSVAVVRDFRSRGAERLFARTVRFEYARPTNTVGPPGGVPGRLATGPRRLSPARGAEPVLVDAGIPTAPEQETPADERLESTLARAGYDLADVEHLVLTHPHVDHIGQVQTVLDAGDPTVYAPGSVRERFAQDATELGDRVRENAAAAGITGDALDDEVESAVESLERNRRLLAPEAVDEWLTPGEASFGPVSGTAIHTPGHQADHLAYLLEHDDQTLLFSGDTVMEPFRAVVIHDGMDDGYTEAFEAAFTALDRLEPHDPDRVFSGHGKPHEQFGEILDRDRRRLHKRLDAIEDLVDDGFETMPEVAAELARGRKPRYMYAETMSGLAHLEQTDRVETELVDGVRRYA</sequence>
<dbReference type="Pfam" id="PF00753">
    <property type="entry name" value="Lactamase_B"/>
    <property type="match status" value="1"/>
</dbReference>
<dbReference type="PANTHER" id="PTHR42951">
    <property type="entry name" value="METALLO-BETA-LACTAMASE DOMAIN-CONTAINING"/>
    <property type="match status" value="1"/>
</dbReference>
<dbReference type="PANTHER" id="PTHR42951:SF17">
    <property type="entry name" value="METALLO-BETA-LACTAMASE DOMAIN-CONTAINING PROTEIN"/>
    <property type="match status" value="1"/>
</dbReference>
<reference evidence="2 3" key="1">
    <citation type="submission" date="2018-11" db="EMBL/GenBank/DDBJ databases">
        <title>Genome sequences of Natronomonas sp. CBA1133.</title>
        <authorList>
            <person name="Roh S.W."/>
            <person name="Cha I.-T."/>
        </authorList>
    </citation>
    <scope>NUCLEOTIDE SEQUENCE [LARGE SCALE GENOMIC DNA]</scope>
    <source>
        <strain evidence="2 3">CBA1133</strain>
    </source>
</reference>
<name>A0AAJ4R969_9EURY</name>
<dbReference type="InterPro" id="IPR050855">
    <property type="entry name" value="NDM-1-like"/>
</dbReference>
<dbReference type="SUPFAM" id="SSF56281">
    <property type="entry name" value="Metallo-hydrolase/oxidoreductase"/>
    <property type="match status" value="1"/>
</dbReference>
<organism evidence="2 3">
    <name type="scientific">Halosegnis longus</name>
    <dbReference type="NCBI Taxonomy" id="2216012"/>
    <lineage>
        <taxon>Archaea</taxon>
        <taxon>Methanobacteriati</taxon>
        <taxon>Methanobacteriota</taxon>
        <taxon>Stenosarchaea group</taxon>
        <taxon>Halobacteria</taxon>
        <taxon>Halobacteriales</taxon>
        <taxon>Natronomonadaceae</taxon>
        <taxon>Halosegnis</taxon>
    </lineage>
</organism>
<dbReference type="InterPro" id="IPR001279">
    <property type="entry name" value="Metallo-B-lactamas"/>
</dbReference>
<dbReference type="SMART" id="SM00849">
    <property type="entry name" value="Lactamase_B"/>
    <property type="match status" value="1"/>
</dbReference>
<dbReference type="Gene3D" id="3.60.15.10">
    <property type="entry name" value="Ribonuclease Z/Hydroxyacylglutathione hydrolase-like"/>
    <property type="match status" value="1"/>
</dbReference>
<evidence type="ECO:0000313" key="3">
    <source>
        <dbReference type="Proteomes" id="UP000270581"/>
    </source>
</evidence>
<dbReference type="EMBL" id="RJJC01000001">
    <property type="protein sequence ID" value="RNJ26462.1"/>
    <property type="molecule type" value="Genomic_DNA"/>
</dbReference>
<proteinExistence type="predicted"/>
<accession>A0AAJ4R969</accession>
<dbReference type="InterPro" id="IPR036866">
    <property type="entry name" value="RibonucZ/Hydroxyglut_hydro"/>
</dbReference>
<evidence type="ECO:0000259" key="1">
    <source>
        <dbReference type="SMART" id="SM00849"/>
    </source>
</evidence>
<keyword evidence="3" id="KW-1185">Reference proteome</keyword>